<reference evidence="1" key="1">
    <citation type="journal article" date="2023" name="Antibiotics">
        <title>Genomic Characterization of Antibiotic-Resistant Campylobacterales Isolated from Chilean Poultry Meat.</title>
        <authorList>
            <person name="Concha-Toloza M."/>
            <person name="Lopez-Cantillo M."/>
            <person name="Molina-Mora J.A."/>
            <person name="Collado L."/>
        </authorList>
    </citation>
    <scope>NUCLEOTIDE SEQUENCE</scope>
    <source>
        <strain evidence="1">FR1p153A2</strain>
    </source>
</reference>
<protein>
    <submittedName>
        <fullName evidence="1">Uncharacterized protein</fullName>
    </submittedName>
</protein>
<organism evidence="1 2">
    <name type="scientific">Aliarcobacter butzleri</name>
    <dbReference type="NCBI Taxonomy" id="28197"/>
    <lineage>
        <taxon>Bacteria</taxon>
        <taxon>Pseudomonadati</taxon>
        <taxon>Campylobacterota</taxon>
        <taxon>Epsilonproteobacteria</taxon>
        <taxon>Campylobacterales</taxon>
        <taxon>Arcobacteraceae</taxon>
        <taxon>Aliarcobacter</taxon>
    </lineage>
</organism>
<dbReference type="AlphaFoldDB" id="A0AAW6VEV3"/>
<reference evidence="1" key="2">
    <citation type="submission" date="2023-02" db="EMBL/GenBank/DDBJ databases">
        <authorList>
            <person name="Concha-Toloza M."/>
            <person name="Lopez-Cantillo M."/>
            <person name="Molina-Mora J."/>
            <person name="Collado L."/>
        </authorList>
    </citation>
    <scope>NUCLEOTIDE SEQUENCE</scope>
    <source>
        <strain evidence="1">FR1p153A2</strain>
    </source>
</reference>
<dbReference type="EMBL" id="JAQTJK010000004">
    <property type="protein sequence ID" value="MDK2041052.1"/>
    <property type="molecule type" value="Genomic_DNA"/>
</dbReference>
<evidence type="ECO:0000313" key="2">
    <source>
        <dbReference type="Proteomes" id="UP001237501"/>
    </source>
</evidence>
<sequence length="157" mass="18995">MYKVFFIFIFTTFCFSSTINFQEEKFVNALQASVYKNGIIEIKNNFIKVSYKDFDTSYIFFSDHFIVKDKNSERELKYEDRVELSIFYKLINLIYRDKKDGIEEFFNLDSIENKTVLTPNEYLSNSIEKIEFKKNQNVLNFLKIYFKNEDYIKIVQN</sequence>
<dbReference type="RefSeq" id="WP_152059886.1">
    <property type="nucleotide sequence ID" value="NZ_CABVSN010000008.1"/>
</dbReference>
<accession>A0AAW6VEV3</accession>
<evidence type="ECO:0000313" key="1">
    <source>
        <dbReference type="EMBL" id="MDK2041052.1"/>
    </source>
</evidence>
<dbReference type="Proteomes" id="UP001237501">
    <property type="component" value="Unassembled WGS sequence"/>
</dbReference>
<comment type="caution">
    <text evidence="1">The sequence shown here is derived from an EMBL/GenBank/DDBJ whole genome shotgun (WGS) entry which is preliminary data.</text>
</comment>
<name>A0AAW6VEV3_9BACT</name>
<gene>
    <name evidence="1" type="ORF">PT517_04565</name>
</gene>
<proteinExistence type="predicted"/>